<protein>
    <submittedName>
        <fullName evidence="2">Uncharacterized protein</fullName>
    </submittedName>
</protein>
<feature type="signal peptide" evidence="1">
    <location>
        <begin position="1"/>
        <end position="24"/>
    </location>
</feature>
<dbReference type="Proteomes" id="UP001182556">
    <property type="component" value="Unassembled WGS sequence"/>
</dbReference>
<dbReference type="AlphaFoldDB" id="A0AAD9FU72"/>
<feature type="chain" id="PRO_5042208620" evidence="1">
    <location>
        <begin position="25"/>
        <end position="261"/>
    </location>
</feature>
<gene>
    <name evidence="2" type="ORF">DB88DRAFT_158487</name>
</gene>
<organism evidence="2 3">
    <name type="scientific">Papiliotrema laurentii</name>
    <name type="common">Cryptococcus laurentii</name>
    <dbReference type="NCBI Taxonomy" id="5418"/>
    <lineage>
        <taxon>Eukaryota</taxon>
        <taxon>Fungi</taxon>
        <taxon>Dikarya</taxon>
        <taxon>Basidiomycota</taxon>
        <taxon>Agaricomycotina</taxon>
        <taxon>Tremellomycetes</taxon>
        <taxon>Tremellales</taxon>
        <taxon>Rhynchogastremaceae</taxon>
        <taxon>Papiliotrema</taxon>
    </lineage>
</organism>
<reference evidence="2" key="1">
    <citation type="submission" date="2023-02" db="EMBL/GenBank/DDBJ databases">
        <title>Identification and recombinant expression of a fungal hydrolase from Papiliotrema laurentii that hydrolyzes apple cutin and clears colloidal polyester polyurethane.</title>
        <authorList>
            <consortium name="DOE Joint Genome Institute"/>
            <person name="Roman V.A."/>
            <person name="Bojanowski C."/>
            <person name="Crable B.R."/>
            <person name="Wagner D.N."/>
            <person name="Hung C.S."/>
            <person name="Nadeau L.J."/>
            <person name="Schratz L."/>
            <person name="Haridas S."/>
            <person name="Pangilinan J."/>
            <person name="Lipzen A."/>
            <person name="Na H."/>
            <person name="Yan M."/>
            <person name="Ng V."/>
            <person name="Grigoriev I.V."/>
            <person name="Spatafora J.W."/>
            <person name="Barlow D."/>
            <person name="Biffinger J."/>
            <person name="Kelley-Loughnane N."/>
            <person name="Varaljay V.A."/>
            <person name="Crookes-Goodson W.J."/>
        </authorList>
    </citation>
    <scope>NUCLEOTIDE SEQUENCE</scope>
    <source>
        <strain evidence="2">5307AH</strain>
    </source>
</reference>
<evidence type="ECO:0000256" key="1">
    <source>
        <dbReference type="SAM" id="SignalP"/>
    </source>
</evidence>
<proteinExistence type="predicted"/>
<evidence type="ECO:0000313" key="3">
    <source>
        <dbReference type="Proteomes" id="UP001182556"/>
    </source>
</evidence>
<name>A0AAD9FU72_PAPLA</name>
<dbReference type="EMBL" id="JAODAN010000002">
    <property type="protein sequence ID" value="KAK1926312.1"/>
    <property type="molecule type" value="Genomic_DNA"/>
</dbReference>
<keyword evidence="3" id="KW-1185">Reference proteome</keyword>
<sequence>MQRVGLSWLCWGVCNVLPSHPALSVLPLSSPSHSISIDSGYTIPTSRTHREPNQTPFVTPSTMTLTTTLTASREPKVQPLVPLCMTQPIVQNGLTACIIWDGQVGKQGDSSGPATPNDVRFRITVPTQWCPPMHDEDGCLDTTINPYDRDLLIAEDAQPGLANVNLLDLVSGPLPPEEEGEGDGGEGKVRMSRRAQVSPSGRDLLMHIGGDILGVASKLIVAANAAGGVFRLDSVVADDQTRFDRGQACNVHLDFIFGNES</sequence>
<accession>A0AAD9FU72</accession>
<keyword evidence="1" id="KW-0732">Signal</keyword>
<evidence type="ECO:0000313" key="2">
    <source>
        <dbReference type="EMBL" id="KAK1926312.1"/>
    </source>
</evidence>
<comment type="caution">
    <text evidence="2">The sequence shown here is derived from an EMBL/GenBank/DDBJ whole genome shotgun (WGS) entry which is preliminary data.</text>
</comment>